<dbReference type="PANTHER" id="PTHR43208">
    <property type="entry name" value="ABC TRANSPORTER SUBSTRATE-BINDING PROTEIN"/>
    <property type="match status" value="1"/>
</dbReference>
<dbReference type="InterPro" id="IPR003760">
    <property type="entry name" value="PnrA-like"/>
</dbReference>
<evidence type="ECO:0000313" key="5">
    <source>
        <dbReference type="Proteomes" id="UP000292939"/>
    </source>
</evidence>
<dbReference type="Pfam" id="PF02608">
    <property type="entry name" value="Bmp"/>
    <property type="match status" value="1"/>
</dbReference>
<dbReference type="InterPro" id="IPR052910">
    <property type="entry name" value="ABC-Purine-Binding"/>
</dbReference>
<name>A0A4P6UII5_9BURK</name>
<feature type="signal peptide" evidence="2">
    <location>
        <begin position="1"/>
        <end position="25"/>
    </location>
</feature>
<dbReference type="EMBL" id="CP031395">
    <property type="protein sequence ID" value="QBK04164.1"/>
    <property type="molecule type" value="Genomic_DNA"/>
</dbReference>
<dbReference type="AlphaFoldDB" id="A0A4P6UII5"/>
<dbReference type="RefSeq" id="WP_131278176.1">
    <property type="nucleotide sequence ID" value="NZ_CP031395.1"/>
</dbReference>
<reference evidence="4 5" key="1">
    <citation type="submission" date="2018-07" db="EMBL/GenBank/DDBJ databases">
        <title>Exploring interactions and the metabolic potential of the ultra-small soil bacteria Hylemonella gracilis.</title>
        <authorList>
            <person name="Tyc O."/>
            <person name="Kulkarni P."/>
            <person name="Gawehns F."/>
            <person name="Hundscheid M."/>
            <person name="Zweers H."/>
            <person name="Garbeva P."/>
        </authorList>
    </citation>
    <scope>NUCLEOTIDE SEQUENCE [LARGE SCALE GENOMIC DNA]</scope>
    <source>
        <strain evidence="4 5">NS1</strain>
    </source>
</reference>
<feature type="chain" id="PRO_5020980948" evidence="2">
    <location>
        <begin position="26"/>
        <end position="361"/>
    </location>
</feature>
<dbReference type="PANTHER" id="PTHR43208:SF1">
    <property type="entry name" value="ABC TRANSPORTER SUBSTRATE-BINDING PROTEIN"/>
    <property type="match status" value="1"/>
</dbReference>
<dbReference type="KEGG" id="hgr:DW355_04660"/>
<organism evidence="4 5">
    <name type="scientific">Hylemonella gracilis</name>
    <dbReference type="NCBI Taxonomy" id="80880"/>
    <lineage>
        <taxon>Bacteria</taxon>
        <taxon>Pseudomonadati</taxon>
        <taxon>Pseudomonadota</taxon>
        <taxon>Betaproteobacteria</taxon>
        <taxon>Burkholderiales</taxon>
        <taxon>Comamonadaceae</taxon>
        <taxon>Hylemonella</taxon>
    </lineage>
</organism>
<dbReference type="Gene3D" id="3.40.50.2300">
    <property type="match status" value="2"/>
</dbReference>
<protein>
    <submittedName>
        <fullName evidence="4">BMP family ABC transporter substrate-binding protein</fullName>
    </submittedName>
</protein>
<keyword evidence="1 2" id="KW-0732">Signal</keyword>
<dbReference type="Proteomes" id="UP000292939">
    <property type="component" value="Chromosome"/>
</dbReference>
<dbReference type="CDD" id="cd19963">
    <property type="entry name" value="PBP1_BMP-like"/>
    <property type="match status" value="1"/>
</dbReference>
<dbReference type="GO" id="GO:0005886">
    <property type="term" value="C:plasma membrane"/>
    <property type="evidence" value="ECO:0007669"/>
    <property type="project" value="InterPro"/>
</dbReference>
<evidence type="ECO:0000313" key="4">
    <source>
        <dbReference type="EMBL" id="QBK04164.1"/>
    </source>
</evidence>
<dbReference type="OrthoDB" id="9769871at2"/>
<evidence type="ECO:0000256" key="2">
    <source>
        <dbReference type="SAM" id="SignalP"/>
    </source>
</evidence>
<sequence>MNKRSLFKAGLAAAALAAFSLTAFAAEPLKAAWVYVGPVGDAGWTYAHDLGRKAVEKKFGAKVKTTYVENVPEGADAERVIRDLAAQGNKIIFATSFGFMEPMLRVAQEFPDVKFEHATGYKTAPNMRIYDASFYQDTYMAGIIAAQMSKTGTLGFVGSFPIPEVLRNINGFTLGAQTVNPNIKVKVVWVNTWFDPPKESEAAQSLINAGADVLLQNTDSSAVLQTAEKNGKYAFGWDSDMSAFAKKAHLGSAIANWGPYYERAIGDMLNGTWKTTRTVLGVPDGVNDLIKISPAVPAATKAQVEKVKAGLKAGKFEVFTGPIVTNEGKEVLAKGKTADQAWKDGVNFYVKGVEGKIPSGN</sequence>
<evidence type="ECO:0000256" key="1">
    <source>
        <dbReference type="ARBA" id="ARBA00022729"/>
    </source>
</evidence>
<accession>A0A4P6UII5</accession>
<feature type="domain" description="ABC transporter substrate-binding protein PnrA-like" evidence="3">
    <location>
        <begin position="30"/>
        <end position="296"/>
    </location>
</feature>
<proteinExistence type="predicted"/>
<evidence type="ECO:0000259" key="3">
    <source>
        <dbReference type="Pfam" id="PF02608"/>
    </source>
</evidence>
<gene>
    <name evidence="4" type="ORF">DW355_04660</name>
</gene>